<reference evidence="2" key="1">
    <citation type="submission" date="2019-08" db="EMBL/GenBank/DDBJ databases">
        <authorList>
            <person name="Kucharzyk K."/>
            <person name="Murdoch R.W."/>
            <person name="Higgins S."/>
            <person name="Loffler F."/>
        </authorList>
    </citation>
    <scope>NUCLEOTIDE SEQUENCE</scope>
</reference>
<organism evidence="2">
    <name type="scientific">bioreactor metagenome</name>
    <dbReference type="NCBI Taxonomy" id="1076179"/>
    <lineage>
        <taxon>unclassified sequences</taxon>
        <taxon>metagenomes</taxon>
        <taxon>ecological metagenomes</taxon>
    </lineage>
</organism>
<dbReference type="Gene3D" id="1.10.8.730">
    <property type="match status" value="1"/>
</dbReference>
<comment type="caution">
    <text evidence="2">The sequence shown here is derived from an EMBL/GenBank/DDBJ whole genome shotgun (WGS) entry which is preliminary data.</text>
</comment>
<protein>
    <recommendedName>
        <fullName evidence="1">Helicase HerA central domain-containing protein</fullName>
    </recommendedName>
</protein>
<dbReference type="InterPro" id="IPR027417">
    <property type="entry name" value="P-loop_NTPase"/>
</dbReference>
<dbReference type="PANTHER" id="PTHR30121">
    <property type="entry name" value="UNCHARACTERIZED PROTEIN YJGR-RELATED"/>
    <property type="match status" value="1"/>
</dbReference>
<dbReference type="PANTHER" id="PTHR30121:SF6">
    <property type="entry name" value="SLR6007 PROTEIN"/>
    <property type="match status" value="1"/>
</dbReference>
<proteinExistence type="predicted"/>
<accession>A0A644WWR5</accession>
<dbReference type="EMBL" id="VSSQ01001431">
    <property type="protein sequence ID" value="MPM08262.1"/>
    <property type="molecule type" value="Genomic_DNA"/>
</dbReference>
<dbReference type="AlphaFoldDB" id="A0A644WWR5"/>
<dbReference type="InterPro" id="IPR002789">
    <property type="entry name" value="HerA_central"/>
</dbReference>
<evidence type="ECO:0000313" key="2">
    <source>
        <dbReference type="EMBL" id="MPM08262.1"/>
    </source>
</evidence>
<evidence type="ECO:0000259" key="1">
    <source>
        <dbReference type="Pfam" id="PF01935"/>
    </source>
</evidence>
<dbReference type="InterPro" id="IPR051162">
    <property type="entry name" value="T4SS_component"/>
</dbReference>
<dbReference type="Pfam" id="PF01935">
    <property type="entry name" value="DUF87"/>
    <property type="match status" value="1"/>
</dbReference>
<gene>
    <name evidence="2" type="ORF">SDC9_54574</name>
</gene>
<name>A0A644WWR5_9ZZZZ</name>
<sequence>MDYFERVRVSNKTFCVYLISEKEVNPMAHQSKVKEAQGEDVRVQEFLDMIAPGIIKFNADHFICGNTYRSVWALREYPTATDEQAILRHLGEKDGVTLHIYTRHVSPVEERKIISNAANKNRMQRSSTQDMQQTVTAESNLQDVAAIITQMHRSKEPLLHAAVYIELSAHDPDQLKLLQTEVLTELARSKLNVDRLLLRQQQGFLSVIPSGWNLFGDQFERVLPASSVANLYPFNYSGKTDPNGFYLGRDKFGSNILVDFNRRADDKTNANILILGNSGQGKSYLLKLILCNLRESGIKIICLDPEMEFEDLTNNLGGCFIDLLTGEYIINVLEPKTWDEIGDPKDTEAPQAFRQSSKLSQHISFLKDFFRVYKDFNDRQIDTIEIMLSKLYDKWNITDHSNFDRLKPDDYPVLSDLYELVESEYKEFDEEKRQLYTAETLREICLGLHSLCKGAESKFFNGHTNIISSEFVTFGVKGLLQASKNLRNALLFNVLSYMSNELLTAGSTAASIDEFYLFLSNLTAVEYVRNFMKRVRKKDSAVILSSQNLEDFNIDGIREYTKPLFSIPAHAFLFNAGNIDKRFYMDTLQLEESEYNLIRYPQRGVCLYKCGNERYNLMVQAPEHKAKLFGKAGGR</sequence>
<dbReference type="Gene3D" id="3.40.50.300">
    <property type="entry name" value="P-loop containing nucleotide triphosphate hydrolases"/>
    <property type="match status" value="1"/>
</dbReference>
<dbReference type="SUPFAM" id="SSF52540">
    <property type="entry name" value="P-loop containing nucleoside triphosphate hydrolases"/>
    <property type="match status" value="1"/>
</dbReference>
<feature type="domain" description="Helicase HerA central" evidence="1">
    <location>
        <begin position="272"/>
        <end position="427"/>
    </location>
</feature>